<keyword evidence="2" id="KW-0812">Transmembrane</keyword>
<feature type="compositionally biased region" description="Polar residues" evidence="1">
    <location>
        <begin position="352"/>
        <end position="361"/>
    </location>
</feature>
<dbReference type="OrthoDB" id="2528206at2759"/>
<evidence type="ECO:0000256" key="2">
    <source>
        <dbReference type="SAM" id="Phobius"/>
    </source>
</evidence>
<feature type="compositionally biased region" description="Polar residues" evidence="1">
    <location>
        <begin position="275"/>
        <end position="284"/>
    </location>
</feature>
<evidence type="ECO:0000313" key="4">
    <source>
        <dbReference type="Proteomes" id="UP000311382"/>
    </source>
</evidence>
<sequence length="361" mass="36804">MPSSTTRIKTTVQLPPLYTCEYATWTYTAPTGPKFLGVYLSGTSDFIETYALPSVYDSRTNGSFTWRCDLPAGASVAAMFYVLQDGSTGTNGDQASTPDAVINAGSSTDCLGSNDPSFQAGILSLASSIDPSFSYTAGDSSATPGSTSGGDGGGGGGGGAPIGAIVGGVVGGVVGIALVGALLIYLRHKHNEAALAQSDGLSVYSGTTEKRDRGSLHHSYYTGGPGSTAGIAPPPRGTHWATDAQGNVHLVMGYPGQEGADQPYVPPATDPTALETPSSPQPRQTAPVGTLPEPMDEPSPPPRVNPAAAPPPSTVGAPTTPVRSPAPLSSENFTPVSERDGFLAHHGLDDPSSFSPLRSQR</sequence>
<dbReference type="STRING" id="5288.A0A5C5G5B2"/>
<dbReference type="AlphaFoldDB" id="A0A5C5G5B2"/>
<name>A0A5C5G5B2_9BASI</name>
<feature type="region of interest" description="Disordered" evidence="1">
    <location>
        <begin position="136"/>
        <end position="155"/>
    </location>
</feature>
<protein>
    <submittedName>
        <fullName evidence="3">Uncharacterized protein</fullName>
    </submittedName>
</protein>
<comment type="caution">
    <text evidence="3">The sequence shown here is derived from an EMBL/GenBank/DDBJ whole genome shotgun (WGS) entry which is preliminary data.</text>
</comment>
<proteinExistence type="predicted"/>
<evidence type="ECO:0000313" key="3">
    <source>
        <dbReference type="EMBL" id="TNY24235.1"/>
    </source>
</evidence>
<gene>
    <name evidence="3" type="ORF">DMC30DRAFT_358965</name>
</gene>
<keyword evidence="4" id="KW-1185">Reference proteome</keyword>
<dbReference type="EMBL" id="SOZI01000004">
    <property type="protein sequence ID" value="TNY24235.1"/>
    <property type="molecule type" value="Genomic_DNA"/>
</dbReference>
<organism evidence="3 4">
    <name type="scientific">Rhodotorula diobovata</name>
    <dbReference type="NCBI Taxonomy" id="5288"/>
    <lineage>
        <taxon>Eukaryota</taxon>
        <taxon>Fungi</taxon>
        <taxon>Dikarya</taxon>
        <taxon>Basidiomycota</taxon>
        <taxon>Pucciniomycotina</taxon>
        <taxon>Microbotryomycetes</taxon>
        <taxon>Sporidiobolales</taxon>
        <taxon>Sporidiobolaceae</taxon>
        <taxon>Rhodotorula</taxon>
    </lineage>
</organism>
<keyword evidence="2" id="KW-0472">Membrane</keyword>
<accession>A0A5C5G5B2</accession>
<keyword evidence="2" id="KW-1133">Transmembrane helix</keyword>
<evidence type="ECO:0000256" key="1">
    <source>
        <dbReference type="SAM" id="MobiDB-lite"/>
    </source>
</evidence>
<feature type="transmembrane region" description="Helical" evidence="2">
    <location>
        <begin position="162"/>
        <end position="186"/>
    </location>
</feature>
<feature type="compositionally biased region" description="Low complexity" evidence="1">
    <location>
        <begin position="137"/>
        <end position="146"/>
    </location>
</feature>
<feature type="region of interest" description="Disordered" evidence="1">
    <location>
        <begin position="205"/>
        <end position="361"/>
    </location>
</feature>
<feature type="compositionally biased region" description="Pro residues" evidence="1">
    <location>
        <begin position="297"/>
        <end position="313"/>
    </location>
</feature>
<dbReference type="Proteomes" id="UP000311382">
    <property type="component" value="Unassembled WGS sequence"/>
</dbReference>
<feature type="compositionally biased region" description="Basic and acidic residues" evidence="1">
    <location>
        <begin position="337"/>
        <end position="349"/>
    </location>
</feature>
<reference evidence="3 4" key="1">
    <citation type="submission" date="2019-03" db="EMBL/GenBank/DDBJ databases">
        <title>Rhodosporidium diobovatum UCD-FST 08-225 genome sequencing, assembly, and annotation.</title>
        <authorList>
            <person name="Fakankun I.U."/>
            <person name="Fristensky B."/>
            <person name="Levin D.B."/>
        </authorList>
    </citation>
    <scope>NUCLEOTIDE SEQUENCE [LARGE SCALE GENOMIC DNA]</scope>
    <source>
        <strain evidence="3 4">UCD-FST 08-225</strain>
    </source>
</reference>